<evidence type="ECO:0000313" key="1">
    <source>
        <dbReference type="EMBL" id="VEP16878.1"/>
    </source>
</evidence>
<keyword evidence="2" id="KW-1185">Reference proteome</keyword>
<dbReference type="EMBL" id="CAACVJ010000448">
    <property type="protein sequence ID" value="VEP16878.1"/>
    <property type="molecule type" value="Genomic_DNA"/>
</dbReference>
<gene>
    <name evidence="1" type="ORF">H1P_5010002</name>
</gene>
<dbReference type="Proteomes" id="UP000320055">
    <property type="component" value="Unassembled WGS sequence"/>
</dbReference>
<name>A0A563VZJ4_9CYAN</name>
<dbReference type="AlphaFoldDB" id="A0A563VZJ4"/>
<protein>
    <submittedName>
        <fullName evidence="1">Uncharacterized protein</fullName>
    </submittedName>
</protein>
<dbReference type="RefSeq" id="WP_186376287.1">
    <property type="nucleotide sequence ID" value="NZ_LR214235.1"/>
</dbReference>
<accession>A0A563VZJ4</accession>
<reference evidence="1 2" key="1">
    <citation type="submission" date="2019-01" db="EMBL/GenBank/DDBJ databases">
        <authorList>
            <person name="Brito A."/>
        </authorList>
    </citation>
    <scope>NUCLEOTIDE SEQUENCE [LARGE SCALE GENOMIC DNA]</scope>
    <source>
        <strain evidence="1">1</strain>
    </source>
</reference>
<dbReference type="SUPFAM" id="SSF110296">
    <property type="entry name" value="Oligoxyloglucan reducing end-specific cellobiohydrolase"/>
    <property type="match status" value="1"/>
</dbReference>
<evidence type="ECO:0000313" key="2">
    <source>
        <dbReference type="Proteomes" id="UP000320055"/>
    </source>
</evidence>
<sequence>MSLDFGTNWQQINQISEIPRLTKVLVASQQIPGLIFAGTDAREIYYQLIKAS</sequence>
<dbReference type="InterPro" id="IPR015943">
    <property type="entry name" value="WD40/YVTN_repeat-like_dom_sf"/>
</dbReference>
<proteinExistence type="predicted"/>
<organism evidence="1 2">
    <name type="scientific">Hyella patelloides LEGE 07179</name>
    <dbReference type="NCBI Taxonomy" id="945734"/>
    <lineage>
        <taxon>Bacteria</taxon>
        <taxon>Bacillati</taxon>
        <taxon>Cyanobacteriota</taxon>
        <taxon>Cyanophyceae</taxon>
        <taxon>Pleurocapsales</taxon>
        <taxon>Hyellaceae</taxon>
        <taxon>Hyella</taxon>
    </lineage>
</organism>
<dbReference type="Gene3D" id="2.130.10.10">
    <property type="entry name" value="YVTN repeat-like/Quinoprotein amine dehydrogenase"/>
    <property type="match status" value="1"/>
</dbReference>